<dbReference type="EMBL" id="CP011801">
    <property type="protein sequence ID" value="ALA60489.1"/>
    <property type="molecule type" value="Genomic_DNA"/>
</dbReference>
<organism evidence="3 4">
    <name type="scientific">Nitrospira moscoviensis</name>
    <dbReference type="NCBI Taxonomy" id="42253"/>
    <lineage>
        <taxon>Bacteria</taxon>
        <taxon>Pseudomonadati</taxon>
        <taxon>Nitrospirota</taxon>
        <taxon>Nitrospiria</taxon>
        <taxon>Nitrospirales</taxon>
        <taxon>Nitrospiraceae</taxon>
        <taxon>Nitrospira</taxon>
    </lineage>
</organism>
<dbReference type="PATRIC" id="fig|42253.5.peg.4054"/>
<dbReference type="Proteomes" id="UP000069205">
    <property type="component" value="Chromosome"/>
</dbReference>
<proteinExistence type="predicted"/>
<keyword evidence="2" id="KW-0732">Signal</keyword>
<evidence type="ECO:0000256" key="1">
    <source>
        <dbReference type="SAM" id="MobiDB-lite"/>
    </source>
</evidence>
<feature type="region of interest" description="Disordered" evidence="1">
    <location>
        <begin position="24"/>
        <end position="118"/>
    </location>
</feature>
<dbReference type="KEGG" id="nmv:NITMOv2_4107"/>
<feature type="signal peptide" evidence="2">
    <location>
        <begin position="1"/>
        <end position="22"/>
    </location>
</feature>
<dbReference type="AlphaFoldDB" id="A0A0K2GI11"/>
<keyword evidence="4" id="KW-1185">Reference proteome</keyword>
<evidence type="ECO:0000313" key="3">
    <source>
        <dbReference type="EMBL" id="ALA60489.1"/>
    </source>
</evidence>
<evidence type="ECO:0000313" key="4">
    <source>
        <dbReference type="Proteomes" id="UP000069205"/>
    </source>
</evidence>
<name>A0A0K2GI11_NITMO</name>
<reference evidence="3 4" key="1">
    <citation type="journal article" date="2015" name="Proc. Natl. Acad. Sci. U.S.A.">
        <title>Expanded metabolic versatility of ubiquitous nitrite-oxidizing bacteria from the genus Nitrospira.</title>
        <authorList>
            <person name="Koch H."/>
            <person name="Lucker S."/>
            <person name="Albertsen M."/>
            <person name="Kitzinger K."/>
            <person name="Herbold C."/>
            <person name="Spieck E."/>
            <person name="Nielsen P.H."/>
            <person name="Wagner M."/>
            <person name="Daims H."/>
        </authorList>
    </citation>
    <scope>NUCLEOTIDE SEQUENCE [LARGE SCALE GENOMIC DNA]</scope>
    <source>
        <strain evidence="3 4">NSP M-1</strain>
    </source>
</reference>
<sequence>MKSIICSLAATVLILAGSSVLANPSMLPKHEGYPMGKATDPVTGQPLSNDPGQKNASGEKALQQSAMADEAHTRQQLRNQDDQRIIEKPGAGVLPKVQGPQIVIDPPVKEATKAQPNP</sequence>
<protein>
    <submittedName>
        <fullName evidence="3">Uncharacterized protein</fullName>
    </submittedName>
</protein>
<dbReference type="RefSeq" id="WP_053381341.1">
    <property type="nucleotide sequence ID" value="NZ_CP011801.1"/>
</dbReference>
<feature type="compositionally biased region" description="Polar residues" evidence="1">
    <location>
        <begin position="45"/>
        <end position="66"/>
    </location>
</feature>
<feature type="compositionally biased region" description="Basic and acidic residues" evidence="1">
    <location>
        <begin position="69"/>
        <end position="87"/>
    </location>
</feature>
<feature type="chain" id="PRO_5005476895" evidence="2">
    <location>
        <begin position="23"/>
        <end position="118"/>
    </location>
</feature>
<gene>
    <name evidence="3" type="ORF">NITMOv2_4107</name>
</gene>
<accession>A0A0K2GI11</accession>
<dbReference type="OrthoDB" id="9793995at2"/>
<dbReference type="STRING" id="42253.NITMOv2_4107"/>
<evidence type="ECO:0000256" key="2">
    <source>
        <dbReference type="SAM" id="SignalP"/>
    </source>
</evidence>